<protein>
    <submittedName>
        <fullName evidence="3">Phasin family protein</fullName>
    </submittedName>
</protein>
<accession>A0A7H0LR80</accession>
<name>A0A7H0LR80_9SPHN</name>
<feature type="region of interest" description="Disordered" evidence="1">
    <location>
        <begin position="1"/>
        <end position="39"/>
    </location>
</feature>
<evidence type="ECO:0000256" key="1">
    <source>
        <dbReference type="SAM" id="MobiDB-lite"/>
    </source>
</evidence>
<dbReference type="InterPro" id="IPR018968">
    <property type="entry name" value="Phasin"/>
</dbReference>
<dbReference type="Proteomes" id="UP000516148">
    <property type="component" value="Chromosome"/>
</dbReference>
<keyword evidence="4" id="KW-1185">Reference proteome</keyword>
<organism evidence="3 4">
    <name type="scientific">Sphingomonas alpina</name>
    <dbReference type="NCBI Taxonomy" id="653931"/>
    <lineage>
        <taxon>Bacteria</taxon>
        <taxon>Pseudomonadati</taxon>
        <taxon>Pseudomonadota</taxon>
        <taxon>Alphaproteobacteria</taxon>
        <taxon>Sphingomonadales</taxon>
        <taxon>Sphingomonadaceae</taxon>
        <taxon>Sphingomonas</taxon>
    </lineage>
</organism>
<dbReference type="KEGG" id="spap:H3Z74_22515"/>
<reference evidence="3 4" key="1">
    <citation type="submission" date="2020-09" db="EMBL/GenBank/DDBJ databases">
        <title>Sphingomonas sp., a new species isolated from pork steak.</title>
        <authorList>
            <person name="Heidler von Heilborn D."/>
        </authorList>
    </citation>
    <scope>NUCLEOTIDE SEQUENCE [LARGE SCALE GENOMIC DNA]</scope>
    <source>
        <strain evidence="4">S8-3T</strain>
    </source>
</reference>
<evidence type="ECO:0000313" key="3">
    <source>
        <dbReference type="EMBL" id="QNQ12183.1"/>
    </source>
</evidence>
<proteinExistence type="predicted"/>
<dbReference type="EMBL" id="CP061038">
    <property type="protein sequence ID" value="QNQ12183.1"/>
    <property type="molecule type" value="Genomic_DNA"/>
</dbReference>
<dbReference type="NCBIfam" id="TIGR01841">
    <property type="entry name" value="phasin"/>
    <property type="match status" value="1"/>
</dbReference>
<evidence type="ECO:0000259" key="2">
    <source>
        <dbReference type="Pfam" id="PF09361"/>
    </source>
</evidence>
<dbReference type="Pfam" id="PF09361">
    <property type="entry name" value="Phasin_2"/>
    <property type="match status" value="1"/>
</dbReference>
<sequence>MTAAAAPAPKADPAPAAAPTAKVEAAPAPKVEAKPAPVKTVAKAAAKPVTAAKRKPVAKKKVVAKAAVKSAPIKIKPAAKLAVPTAIKPVVAKAKAVIQKEVTVMEATLKTAADKAKTLFADANDRAKAAVEKSTKAFEEINEFSKGNIEALVESGKIAAKGFETLGQDAAEYSRKQFEGATAALKSLSTVKSPTDFFKLHSDYVRSSFDAIVAQTSKNTEAVLKLAGEVAQPISNRVAVAVEKVKIAA</sequence>
<gene>
    <name evidence="3" type="ORF">H3Z74_22515</name>
</gene>
<dbReference type="AlphaFoldDB" id="A0A7H0LR80"/>
<evidence type="ECO:0000313" key="4">
    <source>
        <dbReference type="Proteomes" id="UP000516148"/>
    </source>
</evidence>
<dbReference type="InterPro" id="IPR010127">
    <property type="entry name" value="Phasin_subfam-1"/>
</dbReference>
<feature type="domain" description="Phasin" evidence="2">
    <location>
        <begin position="139"/>
        <end position="238"/>
    </location>
</feature>